<keyword evidence="4" id="KW-1185">Reference proteome</keyword>
<sequence length="166" mass="18567">ILFSFVCFSVEGQLRQQTASKLDTGFCQGTCPAGWVSFKNHCFQYIDVRKTWIDSELHCLSLGGNLASTHSEEEFQFIKALIKSRDSAENHTWIGLTDCSKEGTWLWTDGSKVDFTKWNRGEPNESSGGEDCGHTNWGAEKGWNDMPCDFSYASVCARHSGVQHVA</sequence>
<name>A0A3B3TFD1_9TELE</name>
<accession>A0A3B3TFD1</accession>
<protein>
    <recommendedName>
        <fullName evidence="2">C-type lectin domain-containing protein</fullName>
    </recommendedName>
</protein>
<dbReference type="AlphaFoldDB" id="A0A3B3TFD1"/>
<dbReference type="InterPro" id="IPR016187">
    <property type="entry name" value="CTDL_fold"/>
</dbReference>
<dbReference type="PROSITE" id="PS50041">
    <property type="entry name" value="C_TYPE_LECTIN_2"/>
    <property type="match status" value="1"/>
</dbReference>
<feature type="domain" description="C-type lectin" evidence="2">
    <location>
        <begin position="38"/>
        <end position="157"/>
    </location>
</feature>
<dbReference type="PANTHER" id="PTHR22803">
    <property type="entry name" value="MANNOSE, PHOSPHOLIPASE, LECTIN RECEPTOR RELATED"/>
    <property type="match status" value="1"/>
</dbReference>
<organism evidence="3 4">
    <name type="scientific">Paramormyrops kingsleyae</name>
    <dbReference type="NCBI Taxonomy" id="1676925"/>
    <lineage>
        <taxon>Eukaryota</taxon>
        <taxon>Metazoa</taxon>
        <taxon>Chordata</taxon>
        <taxon>Craniata</taxon>
        <taxon>Vertebrata</taxon>
        <taxon>Euteleostomi</taxon>
        <taxon>Actinopterygii</taxon>
        <taxon>Neopterygii</taxon>
        <taxon>Teleostei</taxon>
        <taxon>Osteoglossocephala</taxon>
        <taxon>Osteoglossomorpha</taxon>
        <taxon>Osteoglossiformes</taxon>
        <taxon>Mormyridae</taxon>
        <taxon>Paramormyrops</taxon>
    </lineage>
</organism>
<evidence type="ECO:0000256" key="1">
    <source>
        <dbReference type="ARBA" id="ARBA00023157"/>
    </source>
</evidence>
<dbReference type="InterPro" id="IPR050111">
    <property type="entry name" value="C-type_lectin/snaclec_domain"/>
</dbReference>
<dbReference type="InterPro" id="IPR002353">
    <property type="entry name" value="AntifreezeII"/>
</dbReference>
<keyword evidence="1" id="KW-1015">Disulfide bond</keyword>
<dbReference type="PRINTS" id="PR00356">
    <property type="entry name" value="ANTIFREEZEII"/>
</dbReference>
<dbReference type="Gene3D" id="3.10.100.10">
    <property type="entry name" value="Mannose-Binding Protein A, subunit A"/>
    <property type="match status" value="1"/>
</dbReference>
<dbReference type="GeneTree" id="ENSGT01150000286973"/>
<evidence type="ECO:0000313" key="3">
    <source>
        <dbReference type="Ensembl" id="ENSPKIP00000042007.1"/>
    </source>
</evidence>
<dbReference type="InterPro" id="IPR016186">
    <property type="entry name" value="C-type_lectin-like/link_sf"/>
</dbReference>
<reference evidence="3" key="2">
    <citation type="submission" date="2025-09" db="UniProtKB">
        <authorList>
            <consortium name="Ensembl"/>
        </authorList>
    </citation>
    <scope>IDENTIFICATION</scope>
</reference>
<dbReference type="SUPFAM" id="SSF56436">
    <property type="entry name" value="C-type lectin-like"/>
    <property type="match status" value="1"/>
</dbReference>
<proteinExistence type="predicted"/>
<dbReference type="STRING" id="1676925.ENSPKIP00000042007"/>
<reference evidence="3" key="1">
    <citation type="submission" date="2025-08" db="UniProtKB">
        <authorList>
            <consortium name="Ensembl"/>
        </authorList>
    </citation>
    <scope>IDENTIFICATION</scope>
</reference>
<dbReference type="Ensembl" id="ENSPKIT00000023879.1">
    <property type="protein sequence ID" value="ENSPKIP00000042007.1"/>
    <property type="gene ID" value="ENSPKIG00000018836.1"/>
</dbReference>
<evidence type="ECO:0000259" key="2">
    <source>
        <dbReference type="PROSITE" id="PS50041"/>
    </source>
</evidence>
<dbReference type="InterPro" id="IPR001304">
    <property type="entry name" value="C-type_lectin-like"/>
</dbReference>
<evidence type="ECO:0000313" key="4">
    <source>
        <dbReference type="Proteomes" id="UP000261540"/>
    </source>
</evidence>
<dbReference type="InterPro" id="IPR018378">
    <property type="entry name" value="C-type_lectin_CS"/>
</dbReference>
<dbReference type="SMART" id="SM00034">
    <property type="entry name" value="CLECT"/>
    <property type="match status" value="1"/>
</dbReference>
<dbReference type="Proteomes" id="UP000261540">
    <property type="component" value="Unplaced"/>
</dbReference>
<dbReference type="PROSITE" id="PS00615">
    <property type="entry name" value="C_TYPE_LECTIN_1"/>
    <property type="match status" value="1"/>
</dbReference>
<dbReference type="Pfam" id="PF00059">
    <property type="entry name" value="Lectin_C"/>
    <property type="match status" value="1"/>
</dbReference>